<dbReference type="InterPro" id="IPR010979">
    <property type="entry name" value="Ribosomal_uS13-like_H2TH"/>
</dbReference>
<name>A0A2H0BKZ4_9BACT</name>
<dbReference type="InterPro" id="IPR018269">
    <property type="entry name" value="Ribosomal_uS13_CS"/>
</dbReference>
<dbReference type="PROSITE" id="PS00646">
    <property type="entry name" value="RIBOSOMAL_S13_1"/>
    <property type="match status" value="1"/>
</dbReference>
<evidence type="ECO:0000256" key="7">
    <source>
        <dbReference type="SAM" id="MobiDB-lite"/>
    </source>
</evidence>
<comment type="subunit">
    <text evidence="5">Part of the 30S ribosomal subunit. Forms a loose heterodimer with protein S19. Forms two bridges to the 50S subunit in the 70S ribosome.</text>
</comment>
<dbReference type="GO" id="GO:0019843">
    <property type="term" value="F:rRNA binding"/>
    <property type="evidence" value="ECO:0007669"/>
    <property type="project" value="UniProtKB-UniRule"/>
</dbReference>
<dbReference type="Gene3D" id="4.10.910.10">
    <property type="entry name" value="30s ribosomal protein s13, domain 2"/>
    <property type="match status" value="1"/>
</dbReference>
<dbReference type="GO" id="GO:0003735">
    <property type="term" value="F:structural constituent of ribosome"/>
    <property type="evidence" value="ECO:0007669"/>
    <property type="project" value="InterPro"/>
</dbReference>
<proteinExistence type="inferred from homology"/>
<dbReference type="EMBL" id="PCSW01000055">
    <property type="protein sequence ID" value="PIP57678.1"/>
    <property type="molecule type" value="Genomic_DNA"/>
</dbReference>
<keyword evidence="5" id="KW-0699">rRNA-binding</keyword>
<dbReference type="PIRSF" id="PIRSF002134">
    <property type="entry name" value="Ribosomal_S13"/>
    <property type="match status" value="1"/>
</dbReference>
<accession>A0A2H0BKZ4</accession>
<dbReference type="InterPro" id="IPR027437">
    <property type="entry name" value="Rbsml_uS13_C"/>
</dbReference>
<evidence type="ECO:0000256" key="5">
    <source>
        <dbReference type="HAMAP-Rule" id="MF_01315"/>
    </source>
</evidence>
<comment type="function">
    <text evidence="5">Located at the top of the head of the 30S subunit, it contacts several helices of the 16S rRNA. In the 70S ribosome it contacts the 23S rRNA (bridge B1a) and protein L5 of the 50S subunit (bridge B1b), connecting the 2 subunits; these bridges are implicated in subunit movement. Contacts the tRNAs in the A and P-sites.</text>
</comment>
<evidence type="ECO:0000256" key="2">
    <source>
        <dbReference type="ARBA" id="ARBA00022980"/>
    </source>
</evidence>
<dbReference type="AlphaFoldDB" id="A0A2H0BKZ4"/>
<evidence type="ECO:0000313" key="8">
    <source>
        <dbReference type="EMBL" id="PIP57678.1"/>
    </source>
</evidence>
<dbReference type="Gene3D" id="1.10.8.50">
    <property type="match status" value="1"/>
</dbReference>
<evidence type="ECO:0000313" key="9">
    <source>
        <dbReference type="Proteomes" id="UP000229847"/>
    </source>
</evidence>
<feature type="region of interest" description="Disordered" evidence="7">
    <location>
        <begin position="89"/>
        <end position="117"/>
    </location>
</feature>
<dbReference type="GO" id="GO:0005829">
    <property type="term" value="C:cytosol"/>
    <property type="evidence" value="ECO:0007669"/>
    <property type="project" value="TreeGrafter"/>
</dbReference>
<comment type="caution">
    <text evidence="8">The sequence shown here is derived from an EMBL/GenBank/DDBJ whole genome shotgun (WGS) entry which is preliminary data.</text>
</comment>
<dbReference type="GO" id="GO:0006412">
    <property type="term" value="P:translation"/>
    <property type="evidence" value="ECO:0007669"/>
    <property type="project" value="UniProtKB-UniRule"/>
</dbReference>
<dbReference type="SUPFAM" id="SSF46946">
    <property type="entry name" value="S13-like H2TH domain"/>
    <property type="match status" value="1"/>
</dbReference>
<keyword evidence="5" id="KW-0820">tRNA-binding</keyword>
<comment type="similarity">
    <text evidence="1 5 6">Belongs to the universal ribosomal protein uS13 family.</text>
</comment>
<keyword evidence="2 5" id="KW-0689">Ribosomal protein</keyword>
<dbReference type="PANTHER" id="PTHR10871">
    <property type="entry name" value="30S RIBOSOMAL PROTEIN S13/40S RIBOSOMAL PROTEIN S18"/>
    <property type="match status" value="1"/>
</dbReference>
<dbReference type="Proteomes" id="UP000229847">
    <property type="component" value="Unassembled WGS sequence"/>
</dbReference>
<keyword evidence="5" id="KW-0694">RNA-binding</keyword>
<dbReference type="InterPro" id="IPR001892">
    <property type="entry name" value="Ribosomal_uS13"/>
</dbReference>
<feature type="compositionally biased region" description="Basic residues" evidence="7">
    <location>
        <begin position="100"/>
        <end position="115"/>
    </location>
</feature>
<protein>
    <recommendedName>
        <fullName evidence="4 5">Small ribosomal subunit protein uS13</fullName>
    </recommendedName>
</protein>
<evidence type="ECO:0000256" key="6">
    <source>
        <dbReference type="RuleBase" id="RU003830"/>
    </source>
</evidence>
<keyword evidence="3 5" id="KW-0687">Ribonucleoprotein</keyword>
<organism evidence="8 9">
    <name type="scientific">Candidatus Woesebacteria bacterium CG22_combo_CG10-13_8_21_14_all_39_10</name>
    <dbReference type="NCBI Taxonomy" id="1975059"/>
    <lineage>
        <taxon>Bacteria</taxon>
        <taxon>Candidatus Woeseibacteriota</taxon>
    </lineage>
</organism>
<evidence type="ECO:0000256" key="3">
    <source>
        <dbReference type="ARBA" id="ARBA00023274"/>
    </source>
</evidence>
<evidence type="ECO:0000256" key="4">
    <source>
        <dbReference type="ARBA" id="ARBA00035166"/>
    </source>
</evidence>
<dbReference type="FunFam" id="1.10.8.50:FF:000001">
    <property type="entry name" value="30S ribosomal protein S13"/>
    <property type="match status" value="1"/>
</dbReference>
<reference evidence="8 9" key="1">
    <citation type="submission" date="2017-09" db="EMBL/GenBank/DDBJ databases">
        <title>Depth-based differentiation of microbial function through sediment-hosted aquifers and enrichment of novel symbionts in the deep terrestrial subsurface.</title>
        <authorList>
            <person name="Probst A.J."/>
            <person name="Ladd B."/>
            <person name="Jarett J.K."/>
            <person name="Geller-Mcgrath D.E."/>
            <person name="Sieber C.M."/>
            <person name="Emerson J.B."/>
            <person name="Anantharaman K."/>
            <person name="Thomas B.C."/>
            <person name="Malmstrom R."/>
            <person name="Stieglmeier M."/>
            <person name="Klingl A."/>
            <person name="Woyke T."/>
            <person name="Ryan C.M."/>
            <person name="Banfield J.F."/>
        </authorList>
    </citation>
    <scope>NUCLEOTIDE SEQUENCE [LARGE SCALE GENOMIC DNA]</scope>
    <source>
        <strain evidence="8">CG22_combo_CG10-13_8_21_14_all_39_10</strain>
    </source>
</reference>
<dbReference type="PANTHER" id="PTHR10871:SF1">
    <property type="entry name" value="SMALL RIBOSOMAL SUBUNIT PROTEIN US13M"/>
    <property type="match status" value="1"/>
</dbReference>
<gene>
    <name evidence="5 8" type="primary">rpsM</name>
    <name evidence="8" type="ORF">COX03_01790</name>
</gene>
<dbReference type="PROSITE" id="PS50159">
    <property type="entry name" value="RIBOSOMAL_S13_2"/>
    <property type="match status" value="1"/>
</dbReference>
<dbReference type="Pfam" id="PF00416">
    <property type="entry name" value="Ribosomal_S13"/>
    <property type="match status" value="1"/>
</dbReference>
<dbReference type="GO" id="GO:0015935">
    <property type="term" value="C:small ribosomal subunit"/>
    <property type="evidence" value="ECO:0007669"/>
    <property type="project" value="TreeGrafter"/>
</dbReference>
<dbReference type="GO" id="GO:0000049">
    <property type="term" value="F:tRNA binding"/>
    <property type="evidence" value="ECO:0007669"/>
    <property type="project" value="UniProtKB-UniRule"/>
</dbReference>
<sequence length="139" mass="15653">MARIAGLELNDNWKVEFALTRVKGIGWPLAGKIIDALKIDRSKRMKDLVSDDISKITAELEKYDTEGNLFRKVRANIARLQAIGSYRGSRHSKSLPVRGQRTRVNARTKRGKRKTIGAFKKEVLSSKKVAETAESKSKK</sequence>
<dbReference type="HAMAP" id="MF_01315">
    <property type="entry name" value="Ribosomal_uS13"/>
    <property type="match status" value="1"/>
</dbReference>
<evidence type="ECO:0000256" key="1">
    <source>
        <dbReference type="ARBA" id="ARBA00008080"/>
    </source>
</evidence>